<reference evidence="3 4" key="1">
    <citation type="submission" date="2019-06" db="EMBL/GenBank/DDBJ databases">
        <title>Complete genome of Microbacterium foliorum M2.</title>
        <authorList>
            <person name="Cao G."/>
        </authorList>
    </citation>
    <scope>NUCLEOTIDE SEQUENCE [LARGE SCALE GENOMIC DNA]</scope>
    <source>
        <strain evidence="3 4">M2</strain>
    </source>
</reference>
<dbReference type="AlphaFoldDB" id="A0A4Y5YR52"/>
<evidence type="ECO:0000256" key="2">
    <source>
        <dbReference type="SAM" id="Phobius"/>
    </source>
</evidence>
<keyword evidence="2" id="KW-0472">Membrane</keyword>
<feature type="transmembrane region" description="Helical" evidence="2">
    <location>
        <begin position="7"/>
        <end position="25"/>
    </location>
</feature>
<evidence type="ECO:0000313" key="4">
    <source>
        <dbReference type="Proteomes" id="UP000316125"/>
    </source>
</evidence>
<accession>A0A4Y5YR52</accession>
<dbReference type="EMBL" id="CP041040">
    <property type="protein sequence ID" value="QDE35197.1"/>
    <property type="molecule type" value="Genomic_DNA"/>
</dbReference>
<dbReference type="Proteomes" id="UP000316125">
    <property type="component" value="Chromosome"/>
</dbReference>
<keyword evidence="2" id="KW-0812">Transmembrane</keyword>
<protein>
    <submittedName>
        <fullName evidence="3">Uncharacterized protein</fullName>
    </submittedName>
</protein>
<name>A0A4Y5YR52_9MICO</name>
<sequence length="178" mass="19528">MSARRTLLAVGVAVVAALALLGFGFTWAFVIGWSLLICSVGLLGQLVMPLEPGFDAPRIDTEPHRRPTEISRMAWALNTHTGIAGQQITRRVSAILRHRLLRQGIDPDDPDDSERLIAVIGPDLWDRLTGRAPTIVDIERALDAVDRLDPAKPGEPSLAPHAPDPDLGRPSLFRRSRR</sequence>
<proteinExistence type="predicted"/>
<keyword evidence="2" id="KW-1133">Transmembrane helix</keyword>
<evidence type="ECO:0000313" key="3">
    <source>
        <dbReference type="EMBL" id="QDE35197.1"/>
    </source>
</evidence>
<gene>
    <name evidence="3" type="ORF">FIV50_10595</name>
</gene>
<organism evidence="3 4">
    <name type="scientific">Microbacterium foliorum</name>
    <dbReference type="NCBI Taxonomy" id="104336"/>
    <lineage>
        <taxon>Bacteria</taxon>
        <taxon>Bacillati</taxon>
        <taxon>Actinomycetota</taxon>
        <taxon>Actinomycetes</taxon>
        <taxon>Micrococcales</taxon>
        <taxon>Microbacteriaceae</taxon>
        <taxon>Microbacterium</taxon>
    </lineage>
</organism>
<evidence type="ECO:0000256" key="1">
    <source>
        <dbReference type="SAM" id="MobiDB-lite"/>
    </source>
</evidence>
<dbReference type="OrthoDB" id="5083952at2"/>
<feature type="region of interest" description="Disordered" evidence="1">
    <location>
        <begin position="147"/>
        <end position="178"/>
    </location>
</feature>
<dbReference type="RefSeq" id="WP_140037405.1">
    <property type="nucleotide sequence ID" value="NZ_CP041040.1"/>
</dbReference>